<evidence type="ECO:0000256" key="3">
    <source>
        <dbReference type="ARBA" id="ARBA00015991"/>
    </source>
</evidence>
<feature type="active site" evidence="5">
    <location>
        <position position="28"/>
    </location>
</feature>
<evidence type="ECO:0000256" key="2">
    <source>
        <dbReference type="ARBA" id="ARBA00012150"/>
    </source>
</evidence>
<evidence type="ECO:0000256" key="7">
    <source>
        <dbReference type="RuleBase" id="RU004168"/>
    </source>
</evidence>
<dbReference type="RefSeq" id="WP_137448468.1">
    <property type="nucleotide sequence ID" value="NZ_SZZH01000001.1"/>
</dbReference>
<evidence type="ECO:0000256" key="4">
    <source>
        <dbReference type="ARBA" id="ARBA00047645"/>
    </source>
</evidence>
<dbReference type="InterPro" id="IPR036046">
    <property type="entry name" value="Acylphosphatase-like_dom_sf"/>
</dbReference>
<evidence type="ECO:0000256" key="1">
    <source>
        <dbReference type="ARBA" id="ARBA00005614"/>
    </source>
</evidence>
<comment type="catalytic activity">
    <reaction evidence="4 5 6">
        <text>an acyl phosphate + H2O = a carboxylate + phosphate + H(+)</text>
        <dbReference type="Rhea" id="RHEA:14965"/>
        <dbReference type="ChEBI" id="CHEBI:15377"/>
        <dbReference type="ChEBI" id="CHEBI:15378"/>
        <dbReference type="ChEBI" id="CHEBI:29067"/>
        <dbReference type="ChEBI" id="CHEBI:43474"/>
        <dbReference type="ChEBI" id="CHEBI:59918"/>
        <dbReference type="EC" id="3.6.1.7"/>
    </reaction>
</comment>
<dbReference type="Gene3D" id="3.30.70.100">
    <property type="match status" value="1"/>
</dbReference>
<evidence type="ECO:0000313" key="10">
    <source>
        <dbReference type="Proteomes" id="UP000306985"/>
    </source>
</evidence>
<dbReference type="EC" id="3.6.1.7" evidence="2 5"/>
<dbReference type="GO" id="GO:0003998">
    <property type="term" value="F:acylphosphatase activity"/>
    <property type="evidence" value="ECO:0007669"/>
    <property type="project" value="UniProtKB-EC"/>
</dbReference>
<dbReference type="SUPFAM" id="SSF54975">
    <property type="entry name" value="Acylphosphatase/BLUF domain-like"/>
    <property type="match status" value="1"/>
</dbReference>
<organism evidence="9 10">
    <name type="scientific">Nakamurella flava</name>
    <dbReference type="NCBI Taxonomy" id="2576308"/>
    <lineage>
        <taxon>Bacteria</taxon>
        <taxon>Bacillati</taxon>
        <taxon>Actinomycetota</taxon>
        <taxon>Actinomycetes</taxon>
        <taxon>Nakamurellales</taxon>
        <taxon>Nakamurellaceae</taxon>
        <taxon>Nakamurella</taxon>
    </lineage>
</organism>
<dbReference type="InterPro" id="IPR020456">
    <property type="entry name" value="Acylphosphatase"/>
</dbReference>
<dbReference type="InterPro" id="IPR017968">
    <property type="entry name" value="Acylphosphatase_CS"/>
</dbReference>
<proteinExistence type="inferred from homology"/>
<evidence type="ECO:0000313" key="9">
    <source>
        <dbReference type="EMBL" id="TKV61164.1"/>
    </source>
</evidence>
<comment type="caution">
    <text evidence="9">The sequence shown here is derived from an EMBL/GenBank/DDBJ whole genome shotgun (WGS) entry which is preliminary data.</text>
</comment>
<dbReference type="Pfam" id="PF00708">
    <property type="entry name" value="Acylphosphatase"/>
    <property type="match status" value="1"/>
</dbReference>
<name>A0A4U6QKY9_9ACTN</name>
<dbReference type="Proteomes" id="UP000306985">
    <property type="component" value="Unassembled WGS sequence"/>
</dbReference>
<comment type="similarity">
    <text evidence="1 7">Belongs to the acylphosphatase family.</text>
</comment>
<dbReference type="AlphaFoldDB" id="A0A4U6QKY9"/>
<dbReference type="PROSITE" id="PS00150">
    <property type="entry name" value="ACYLPHOSPHATASE_1"/>
    <property type="match status" value="1"/>
</dbReference>
<dbReference type="InterPro" id="IPR001792">
    <property type="entry name" value="Acylphosphatase-like_dom"/>
</dbReference>
<dbReference type="PANTHER" id="PTHR47268:SF4">
    <property type="entry name" value="ACYLPHOSPHATASE"/>
    <property type="match status" value="1"/>
</dbReference>
<reference evidence="9 10" key="1">
    <citation type="submission" date="2019-05" db="EMBL/GenBank/DDBJ databases">
        <title>Nakamurella sp. N5BH11, whole genome shotgun sequence.</title>
        <authorList>
            <person name="Tuo L."/>
        </authorList>
    </citation>
    <scope>NUCLEOTIDE SEQUENCE [LARGE SCALE GENOMIC DNA]</scope>
    <source>
        <strain evidence="9 10">N5BH11</strain>
    </source>
</reference>
<keyword evidence="10" id="KW-1185">Reference proteome</keyword>
<dbReference type="PROSITE" id="PS00151">
    <property type="entry name" value="ACYLPHOSPHATASE_2"/>
    <property type="match status" value="1"/>
</dbReference>
<protein>
    <recommendedName>
        <fullName evidence="3 5">Acylphosphatase</fullName>
        <ecNumber evidence="2 5">3.6.1.7</ecNumber>
    </recommendedName>
</protein>
<sequence length="98" mass="10666">MSEPTRDPAAPARLTAWVHGVVQGVGFRWWTRTRAGEHGLAGYARNLVDGRVEVVVEGPRADCQALLDDLRGPRTPGSVDTVVERWDEARGATGFGVR</sequence>
<keyword evidence="5 6" id="KW-0378">Hydrolase</keyword>
<evidence type="ECO:0000256" key="6">
    <source>
        <dbReference type="RuleBase" id="RU000553"/>
    </source>
</evidence>
<dbReference type="EMBL" id="SZZH01000001">
    <property type="protein sequence ID" value="TKV61164.1"/>
    <property type="molecule type" value="Genomic_DNA"/>
</dbReference>
<dbReference type="PROSITE" id="PS51160">
    <property type="entry name" value="ACYLPHOSPHATASE_3"/>
    <property type="match status" value="1"/>
</dbReference>
<dbReference type="NCBIfam" id="NF010997">
    <property type="entry name" value="PRK14422.1"/>
    <property type="match status" value="1"/>
</dbReference>
<feature type="active site" evidence="5">
    <location>
        <position position="46"/>
    </location>
</feature>
<evidence type="ECO:0000256" key="5">
    <source>
        <dbReference type="PROSITE-ProRule" id="PRU00520"/>
    </source>
</evidence>
<gene>
    <name evidence="9" type="ORF">FDO65_05905</name>
</gene>
<dbReference type="PANTHER" id="PTHR47268">
    <property type="entry name" value="ACYLPHOSPHATASE"/>
    <property type="match status" value="1"/>
</dbReference>
<dbReference type="OrthoDB" id="3182027at2"/>
<accession>A0A4U6QKY9</accession>
<feature type="domain" description="Acylphosphatase-like" evidence="8">
    <location>
        <begin position="13"/>
        <end position="98"/>
    </location>
</feature>
<evidence type="ECO:0000259" key="8">
    <source>
        <dbReference type="PROSITE" id="PS51160"/>
    </source>
</evidence>